<feature type="region of interest" description="Disordered" evidence="7">
    <location>
        <begin position="1"/>
        <end position="24"/>
    </location>
</feature>
<dbReference type="PANTHER" id="PTHR22730:SF1">
    <property type="entry name" value="PROMININ-LIKE PROTEIN"/>
    <property type="match status" value="1"/>
</dbReference>
<reference evidence="9" key="1">
    <citation type="submission" date="2024-06" db="UniProtKB">
        <authorList>
            <consortium name="RefSeq"/>
        </authorList>
    </citation>
    <scope>NUCLEOTIDE SEQUENCE [LARGE SCALE GENOMIC DNA]</scope>
    <source>
        <strain evidence="10">MV-25-SWS-2005</strain>
        <strain evidence="9">MV2-25</strain>
        <tissue evidence="10">Whole body</tissue>
    </source>
</reference>
<feature type="transmembrane region" description="Helical" evidence="8">
    <location>
        <begin position="214"/>
        <end position="236"/>
    </location>
</feature>
<sequence length="957" mass="109108">MAVGSTMSECATMESKQSMIKTRKRREVKMERTLTIASLCAAIFLIVLVTRAVESSASPSSRDDPPFSYWRKGYSGHGTDHEKVGAIHFTPVEYTKFKPLSNYSHRENVSHMWVDVVFKVSRTFFDKMFPLDPTVPRGYIANVGKDNMRLGPKVVLDDWAHWLNAFWLMWLFVLLLVAVIVLAPFAGVIYFCFCCHRCKLGCPACQTGVTRRRICLSFCMLLILPFIAGSMGLAFLSNGMLERGLVNTKIAVEMGSVDTCNFLKDVSDHIHHLFVKNYEEMETHLITTIVEAPKHLFKDLNEVADGNAVARIRWIFRNLPEAETQLEWCRYFQTSIKWVSNKLRNALRGVKRDINDAAIVLCGSTDCLKFLHTNEVEFMDASRCIHLDELPLPPKMQKELTDLETSLVKPVWELPMARLRNISRKIKDEMARVSPPIIRDIRKGRKLFAKEGRRIEEIIDVVISDIHLSTMRASRAFEDLYDKFNETRQYVVQYIAVSLLGILSIVILALIVGCLAPRPTGASNEYFTKRIAAYMMILAMILIFCALSVMLIVVLFYFVIGGVAYKGACAPLREMKSSALLKQLDPEIDLRTMFSPRKQDLPANKSSKPVRVSSVIKACQGEMYLFTYLRENRIFDIEDFLQVKLLSKTVKSKEKSLDLSKEFILTPFERDVILRKMEDAEMGLYHSDLWFDIICENLNSLNVDQLMENLQSLSQSLSWNNYRAASVAFENAYLSLKAIKAAYHFGLDRDYRLMTKGLKYIDYIILYENYNFADTLKILREKVVAAEDFIRDKGTTYLSTLGENLTAVVEEQIKEYIRMIIREATTSIGYCKPLTYIYDRGLELVCNRMVDPINGYWIGVLTAAFLLMPVLCIAHRLQCLYKQHKVPPIRAIRARQVQQLEVEQDPCPFCSANPNRISGGLSACIGLDGAETTIYDGDNMIAETGNINDGDKKNKLD</sequence>
<evidence type="ECO:0000256" key="2">
    <source>
        <dbReference type="ARBA" id="ARBA00006058"/>
    </source>
</evidence>
<dbReference type="AlphaFoldDB" id="A0A6I8WEQ3"/>
<keyword evidence="3 8" id="KW-0812">Transmembrane</keyword>
<feature type="transmembrane region" description="Helical" evidence="8">
    <location>
        <begin position="494"/>
        <end position="516"/>
    </location>
</feature>
<keyword evidence="9" id="KW-1185">Reference proteome</keyword>
<keyword evidence="5 8" id="KW-0472">Membrane</keyword>
<evidence type="ECO:0000313" key="11">
    <source>
        <dbReference type="RefSeq" id="XP_033241888.1"/>
    </source>
</evidence>
<feature type="transmembrane region" description="Helical" evidence="8">
    <location>
        <begin position="167"/>
        <end position="193"/>
    </location>
</feature>
<evidence type="ECO:0000313" key="9">
    <source>
        <dbReference type="Proteomes" id="UP000001819"/>
    </source>
</evidence>
<dbReference type="KEGG" id="dpo:6897232"/>
<evidence type="ECO:0000256" key="5">
    <source>
        <dbReference type="ARBA" id="ARBA00023136"/>
    </source>
</evidence>
<keyword evidence="4 8" id="KW-1133">Transmembrane helix</keyword>
<dbReference type="RefSeq" id="XP_033241888.1">
    <property type="nucleotide sequence ID" value="XM_033385997.1"/>
</dbReference>
<name>A0A6I8WEQ3_DROPS</name>
<evidence type="ECO:0000256" key="3">
    <source>
        <dbReference type="ARBA" id="ARBA00022692"/>
    </source>
</evidence>
<accession>A0A6I8WEQ3</accession>
<comment type="subcellular location">
    <subcellularLocation>
        <location evidence="1">Membrane</location>
        <topology evidence="1">Multi-pass membrane protein</topology>
    </subcellularLocation>
</comment>
<keyword evidence="6" id="KW-0325">Glycoprotein</keyword>
<dbReference type="PANTHER" id="PTHR22730">
    <property type="entry name" value="PROMININ PROM PROTEIN"/>
    <property type="match status" value="1"/>
</dbReference>
<feature type="transmembrane region" description="Helical" evidence="8">
    <location>
        <begin position="855"/>
        <end position="874"/>
    </location>
</feature>
<protein>
    <submittedName>
        <fullName evidence="10 11">Prominin-like protein</fullName>
    </submittedName>
</protein>
<dbReference type="GO" id="GO:0016020">
    <property type="term" value="C:membrane"/>
    <property type="evidence" value="ECO:0007669"/>
    <property type="project" value="UniProtKB-SubCell"/>
</dbReference>
<dbReference type="Proteomes" id="UP000001819">
    <property type="component" value="Chromosome 2"/>
</dbReference>
<feature type="transmembrane region" description="Helical" evidence="8">
    <location>
        <begin position="537"/>
        <end position="560"/>
    </location>
</feature>
<dbReference type="RefSeq" id="XP_002137404.3">
    <property type="nucleotide sequence ID" value="XM_002137368.4"/>
</dbReference>
<gene>
    <name evidence="11" type="primary">LOC117185681</name>
    <name evidence="10" type="synonym">LOC6897232</name>
</gene>
<evidence type="ECO:0000256" key="8">
    <source>
        <dbReference type="SAM" id="Phobius"/>
    </source>
</evidence>
<reference evidence="11" key="2">
    <citation type="submission" date="2025-04" db="UniProtKB">
        <authorList>
            <consortium name="RefSeq"/>
        </authorList>
    </citation>
    <scope>IDENTIFICATION</scope>
    <source>
        <strain evidence="11">MV-25-SWS-2005</strain>
        <strain evidence="9">MV2-25</strain>
        <tissue evidence="11">Whole body</tissue>
    </source>
</reference>
<evidence type="ECO:0000256" key="7">
    <source>
        <dbReference type="SAM" id="MobiDB-lite"/>
    </source>
</evidence>
<organism evidence="9 11">
    <name type="scientific">Drosophila pseudoobscura pseudoobscura</name>
    <name type="common">Fruit fly</name>
    <dbReference type="NCBI Taxonomy" id="46245"/>
    <lineage>
        <taxon>Eukaryota</taxon>
        <taxon>Metazoa</taxon>
        <taxon>Ecdysozoa</taxon>
        <taxon>Arthropoda</taxon>
        <taxon>Hexapoda</taxon>
        <taxon>Insecta</taxon>
        <taxon>Pterygota</taxon>
        <taxon>Neoptera</taxon>
        <taxon>Endopterygota</taxon>
        <taxon>Diptera</taxon>
        <taxon>Brachycera</taxon>
        <taxon>Muscomorpha</taxon>
        <taxon>Ephydroidea</taxon>
        <taxon>Drosophilidae</taxon>
        <taxon>Drosophila</taxon>
        <taxon>Sophophora</taxon>
    </lineage>
</organism>
<evidence type="ECO:0000256" key="1">
    <source>
        <dbReference type="ARBA" id="ARBA00004141"/>
    </source>
</evidence>
<evidence type="ECO:0000256" key="4">
    <source>
        <dbReference type="ARBA" id="ARBA00022989"/>
    </source>
</evidence>
<feature type="compositionally biased region" description="Polar residues" evidence="7">
    <location>
        <begin position="1"/>
        <end position="20"/>
    </location>
</feature>
<dbReference type="Pfam" id="PF05478">
    <property type="entry name" value="Prominin"/>
    <property type="match status" value="1"/>
</dbReference>
<comment type="similarity">
    <text evidence="2">Belongs to the prominin family.</text>
</comment>
<dbReference type="InterPro" id="IPR008795">
    <property type="entry name" value="Prominin"/>
</dbReference>
<evidence type="ECO:0000256" key="6">
    <source>
        <dbReference type="ARBA" id="ARBA00023180"/>
    </source>
</evidence>
<proteinExistence type="inferred from homology"/>
<dbReference type="KEGG" id="dpo:117185681"/>
<evidence type="ECO:0000313" key="10">
    <source>
        <dbReference type="RefSeq" id="XP_002137404.3"/>
    </source>
</evidence>